<feature type="chain" id="PRO_5043584559" evidence="1">
    <location>
        <begin position="18"/>
        <end position="229"/>
    </location>
</feature>
<evidence type="ECO:0000313" key="2">
    <source>
        <dbReference type="EMBL" id="CAL1686026.1"/>
    </source>
</evidence>
<keyword evidence="1" id="KW-0732">Signal</keyword>
<dbReference type="Proteomes" id="UP001497644">
    <property type="component" value="Chromosome 6"/>
</dbReference>
<reference evidence="2" key="1">
    <citation type="submission" date="2024-04" db="EMBL/GenBank/DDBJ databases">
        <authorList>
            <consortium name="Molecular Ecology Group"/>
        </authorList>
    </citation>
    <scope>NUCLEOTIDE SEQUENCE</scope>
</reference>
<gene>
    <name evidence="2" type="ORF">LPLAT_LOCUS11410</name>
</gene>
<feature type="signal peptide" evidence="1">
    <location>
        <begin position="1"/>
        <end position="17"/>
    </location>
</feature>
<organism evidence="2 3">
    <name type="scientific">Lasius platythorax</name>
    <dbReference type="NCBI Taxonomy" id="488582"/>
    <lineage>
        <taxon>Eukaryota</taxon>
        <taxon>Metazoa</taxon>
        <taxon>Ecdysozoa</taxon>
        <taxon>Arthropoda</taxon>
        <taxon>Hexapoda</taxon>
        <taxon>Insecta</taxon>
        <taxon>Pterygota</taxon>
        <taxon>Neoptera</taxon>
        <taxon>Endopterygota</taxon>
        <taxon>Hymenoptera</taxon>
        <taxon>Apocrita</taxon>
        <taxon>Aculeata</taxon>
        <taxon>Formicoidea</taxon>
        <taxon>Formicidae</taxon>
        <taxon>Formicinae</taxon>
        <taxon>Lasius</taxon>
        <taxon>Lasius</taxon>
    </lineage>
</organism>
<accession>A0AAV2P277</accession>
<keyword evidence="3" id="KW-1185">Reference proteome</keyword>
<dbReference type="EMBL" id="OZ034829">
    <property type="protein sequence ID" value="CAL1686026.1"/>
    <property type="molecule type" value="Genomic_DNA"/>
</dbReference>
<sequence length="229" mass="24694">MLKHAIVVSALCYLVTAEPPIQGAKPNVIGNSEQHTSFSFIRPGLTQTSFAFSGPSSHQSFASSIGNPQLAQKVLPSLAHALAYRNPGLGYYPLGSIANGYGAVPQHPTFAASATGPLVYQAAIDPVTALTYMQQLQQPQQAYLHAYQPNAVSQSQLAQLLALRQAQFAQAQQGQLQAVQPEQVPEQIQLQQRQEQQPERQQNLLGIAYSSAPSVAHVKVSGNGYKFNF</sequence>
<proteinExistence type="predicted"/>
<name>A0AAV2P277_9HYME</name>
<dbReference type="AlphaFoldDB" id="A0AAV2P277"/>
<evidence type="ECO:0000256" key="1">
    <source>
        <dbReference type="SAM" id="SignalP"/>
    </source>
</evidence>
<protein>
    <submittedName>
        <fullName evidence="2">Uncharacterized protein</fullName>
    </submittedName>
</protein>
<evidence type="ECO:0000313" key="3">
    <source>
        <dbReference type="Proteomes" id="UP001497644"/>
    </source>
</evidence>